<feature type="transmembrane region" description="Helical" evidence="1">
    <location>
        <begin position="6"/>
        <end position="24"/>
    </location>
</feature>
<proteinExistence type="predicted"/>
<accession>A0A3E2BPN7</accession>
<keyword evidence="1" id="KW-0472">Membrane</keyword>
<keyword evidence="1" id="KW-0812">Transmembrane</keyword>
<name>A0A3E2BPN7_9BACT</name>
<sequence length="63" mass="7021">MKANLIISIILLIGAVLITILKLKEISEKKKSIGKIFVQWYASGLVIFPFNLVISIALIFYAV</sequence>
<organism evidence="2 3">
    <name type="scientific">Candidatus Saccharicenans subterraneus</name>
    <dbReference type="NCBI Taxonomy" id="2508984"/>
    <lineage>
        <taxon>Bacteria</taxon>
        <taxon>Candidatus Aminicenantota</taxon>
        <taxon>Candidatus Aminicenantia</taxon>
        <taxon>Candidatus Aminicenantales</taxon>
        <taxon>Candidatus Saccharicenantaceae</taxon>
        <taxon>Candidatus Saccharicenans</taxon>
    </lineage>
</organism>
<evidence type="ECO:0000313" key="2">
    <source>
        <dbReference type="EMBL" id="RFT16730.1"/>
    </source>
</evidence>
<dbReference type="AlphaFoldDB" id="A0A3E2BPN7"/>
<protein>
    <submittedName>
        <fullName evidence="2">Uncharacterized protein</fullName>
    </submittedName>
</protein>
<evidence type="ECO:0000313" key="3">
    <source>
        <dbReference type="Proteomes" id="UP000257323"/>
    </source>
</evidence>
<evidence type="ECO:0000256" key="1">
    <source>
        <dbReference type="SAM" id="Phobius"/>
    </source>
</evidence>
<gene>
    <name evidence="2" type="ORF">OP8BY_1343</name>
</gene>
<feature type="transmembrane region" description="Helical" evidence="1">
    <location>
        <begin position="36"/>
        <end position="62"/>
    </location>
</feature>
<keyword evidence="1" id="KW-1133">Transmembrane helix</keyword>
<dbReference type="EMBL" id="QUAH01000002">
    <property type="protein sequence ID" value="RFT16730.1"/>
    <property type="molecule type" value="Genomic_DNA"/>
</dbReference>
<comment type="caution">
    <text evidence="2">The sequence shown here is derived from an EMBL/GenBank/DDBJ whole genome shotgun (WGS) entry which is preliminary data.</text>
</comment>
<dbReference type="Proteomes" id="UP000257323">
    <property type="component" value="Unassembled WGS sequence"/>
</dbReference>
<reference evidence="2 3" key="1">
    <citation type="submission" date="2018-08" db="EMBL/GenBank/DDBJ databases">
        <title>Genome analysis of the thermophilic bacterium of the candidate phylum Aminicenantes from deep subsurface aquifer revealed its physiology and ecological role.</title>
        <authorList>
            <person name="Kadnikov V.V."/>
            <person name="Mardanov A.V."/>
            <person name="Beletsky A.V."/>
            <person name="Karnachuk O.V."/>
            <person name="Ravin N.V."/>
        </authorList>
    </citation>
    <scope>NUCLEOTIDE SEQUENCE [LARGE SCALE GENOMIC DNA]</scope>
    <source>
        <strain evidence="2">BY38</strain>
    </source>
</reference>